<keyword evidence="2" id="KW-0472">Membrane</keyword>
<evidence type="ECO:0000256" key="2">
    <source>
        <dbReference type="SAM" id="Phobius"/>
    </source>
</evidence>
<dbReference type="PANTHER" id="PTHR35043">
    <property type="entry name" value="TRANSCRIPTION FACTOR DOMAIN-CONTAINING PROTEIN"/>
    <property type="match status" value="1"/>
</dbReference>
<keyword evidence="5" id="KW-1185">Reference proteome</keyword>
<protein>
    <submittedName>
        <fullName evidence="4">Uncharacterized protein</fullName>
    </submittedName>
</protein>
<proteinExistence type="predicted"/>
<keyword evidence="3" id="KW-0732">Signal</keyword>
<accession>A0A8H5ER84</accession>
<feature type="transmembrane region" description="Helical" evidence="2">
    <location>
        <begin position="444"/>
        <end position="461"/>
    </location>
</feature>
<evidence type="ECO:0000256" key="1">
    <source>
        <dbReference type="SAM" id="MobiDB-lite"/>
    </source>
</evidence>
<feature type="transmembrane region" description="Helical" evidence="2">
    <location>
        <begin position="413"/>
        <end position="432"/>
    </location>
</feature>
<dbReference type="OrthoDB" id="9451547at2759"/>
<reference evidence="4 5" key="1">
    <citation type="journal article" date="2020" name="ISME J.">
        <title>Uncovering the hidden diversity of litter-decomposition mechanisms in mushroom-forming fungi.</title>
        <authorList>
            <person name="Floudas D."/>
            <person name="Bentzer J."/>
            <person name="Ahren D."/>
            <person name="Johansson T."/>
            <person name="Persson P."/>
            <person name="Tunlid A."/>
        </authorList>
    </citation>
    <scope>NUCLEOTIDE SEQUENCE [LARGE SCALE GENOMIC DNA]</scope>
    <source>
        <strain evidence="4 5">CBS 101986</strain>
    </source>
</reference>
<feature type="transmembrane region" description="Helical" evidence="2">
    <location>
        <begin position="252"/>
        <end position="269"/>
    </location>
</feature>
<sequence length="524" mass="59543">MILTFLVLFTLLQTLQGLHLPSSHENSYVANSDAFSLIARESPVAPGDGEQQFRTAYTILQSCLLTIFACVWKSAHPNINGPRDSGWTCMKRKIVTMLCALTAPELVLFWALCQHSAAKEITEKYNKEFAKIGDTETSLWGKITGWFEPLPKDTTRRGNGQPWTATHGFFIQMGGFVLYENEYPKEVLDFDRLAQLLRDQAIDAPTVTERDLQDRSKGDTISKAIIVLQTTWFVFQCFARAGQRLPLSELEVLTLAFAVVNAAIYAVWWNKPQGVGMAICIPLKRPEKDINDSSTPLMDQEQHERANISQPEPISLPQPDYRHSRLYDDLPLIPSHEQEQHDEHIGKEHSWLRRKVRKDRDEYMSPFFLLFRLPYRMIGSVLRTLDKMGEAVEFEKKHLRVPMFYASGMGRSGSLLASCVIGTIFGAIHLIAWASEFPSHRDLVLWRVSAIVLTVAPVLLFLQSVTDTPETELIHACIDLLFVLLTPFYIAARFVLIIVALQAIRDPPRDVLVDVSWTSYLPHF</sequence>
<feature type="signal peptide" evidence="3">
    <location>
        <begin position="1"/>
        <end position="17"/>
    </location>
</feature>
<dbReference type="EMBL" id="JAACJJ010000059">
    <property type="protein sequence ID" value="KAF5309389.1"/>
    <property type="molecule type" value="Genomic_DNA"/>
</dbReference>
<gene>
    <name evidence="4" type="ORF">D9619_012293</name>
</gene>
<organism evidence="4 5">
    <name type="scientific">Psilocybe cf. subviscida</name>
    <dbReference type="NCBI Taxonomy" id="2480587"/>
    <lineage>
        <taxon>Eukaryota</taxon>
        <taxon>Fungi</taxon>
        <taxon>Dikarya</taxon>
        <taxon>Basidiomycota</taxon>
        <taxon>Agaricomycotina</taxon>
        <taxon>Agaricomycetes</taxon>
        <taxon>Agaricomycetidae</taxon>
        <taxon>Agaricales</taxon>
        <taxon>Agaricineae</taxon>
        <taxon>Strophariaceae</taxon>
        <taxon>Psilocybe</taxon>
    </lineage>
</organism>
<evidence type="ECO:0000313" key="4">
    <source>
        <dbReference type="EMBL" id="KAF5309389.1"/>
    </source>
</evidence>
<feature type="region of interest" description="Disordered" evidence="1">
    <location>
        <begin position="290"/>
        <end position="314"/>
    </location>
</feature>
<keyword evidence="2" id="KW-1133">Transmembrane helix</keyword>
<keyword evidence="2" id="KW-0812">Transmembrane</keyword>
<evidence type="ECO:0000256" key="3">
    <source>
        <dbReference type="SAM" id="SignalP"/>
    </source>
</evidence>
<comment type="caution">
    <text evidence="4">The sequence shown here is derived from an EMBL/GenBank/DDBJ whole genome shotgun (WGS) entry which is preliminary data.</text>
</comment>
<dbReference type="PANTHER" id="PTHR35043:SF7">
    <property type="entry name" value="TRANSCRIPTION FACTOR DOMAIN-CONTAINING PROTEIN"/>
    <property type="match status" value="1"/>
</dbReference>
<feature type="chain" id="PRO_5033987150" evidence="3">
    <location>
        <begin position="18"/>
        <end position="524"/>
    </location>
</feature>
<dbReference type="AlphaFoldDB" id="A0A8H5ER84"/>
<name>A0A8H5ER84_9AGAR</name>
<dbReference type="Proteomes" id="UP000567179">
    <property type="component" value="Unassembled WGS sequence"/>
</dbReference>
<evidence type="ECO:0000313" key="5">
    <source>
        <dbReference type="Proteomes" id="UP000567179"/>
    </source>
</evidence>
<feature type="transmembrane region" description="Helical" evidence="2">
    <location>
        <begin position="473"/>
        <end position="501"/>
    </location>
</feature>